<accession>A0A9X1FZH5</accession>
<dbReference type="AlphaFoldDB" id="A0A9X1FZH5"/>
<name>A0A9X1FZH5_9RHOB</name>
<keyword evidence="3" id="KW-1185">Reference proteome</keyword>
<keyword evidence="1" id="KW-0472">Membrane</keyword>
<evidence type="ECO:0000313" key="3">
    <source>
        <dbReference type="Proteomes" id="UP001138661"/>
    </source>
</evidence>
<reference evidence="2" key="1">
    <citation type="submission" date="2021-07" db="EMBL/GenBank/DDBJ databases">
        <title>Roseobacter insulae sp. nov., isolated from a tidal flat.</title>
        <authorList>
            <person name="Park S."/>
            <person name="Yoon J.-H."/>
        </authorList>
    </citation>
    <scope>NUCLEOTIDE SEQUENCE</scope>
    <source>
        <strain evidence="2">YSTF-M11</strain>
    </source>
</reference>
<feature type="transmembrane region" description="Helical" evidence="1">
    <location>
        <begin position="7"/>
        <end position="28"/>
    </location>
</feature>
<dbReference type="RefSeq" id="WP_219505661.1">
    <property type="nucleotide sequence ID" value="NZ_JAHXDN010000005.1"/>
</dbReference>
<gene>
    <name evidence="2" type="ORF">KX928_18475</name>
</gene>
<dbReference type="Proteomes" id="UP001138661">
    <property type="component" value="Unassembled WGS sequence"/>
</dbReference>
<comment type="caution">
    <text evidence="2">The sequence shown here is derived from an EMBL/GenBank/DDBJ whole genome shotgun (WGS) entry which is preliminary data.</text>
</comment>
<keyword evidence="1" id="KW-1133">Transmembrane helix</keyword>
<evidence type="ECO:0000256" key="1">
    <source>
        <dbReference type="SAM" id="Phobius"/>
    </source>
</evidence>
<feature type="transmembrane region" description="Helical" evidence="1">
    <location>
        <begin position="34"/>
        <end position="57"/>
    </location>
</feature>
<dbReference type="EMBL" id="JAHXDN010000005">
    <property type="protein sequence ID" value="MBW4709778.1"/>
    <property type="molecule type" value="Genomic_DNA"/>
</dbReference>
<organism evidence="2 3">
    <name type="scientific">Roseobacter insulae</name>
    <dbReference type="NCBI Taxonomy" id="2859783"/>
    <lineage>
        <taxon>Bacteria</taxon>
        <taxon>Pseudomonadati</taxon>
        <taxon>Pseudomonadota</taxon>
        <taxon>Alphaproteobacteria</taxon>
        <taxon>Rhodobacterales</taxon>
        <taxon>Roseobacteraceae</taxon>
        <taxon>Roseobacter</taxon>
    </lineage>
</organism>
<protein>
    <submittedName>
        <fullName evidence="2">Uncharacterized protein</fullName>
    </submittedName>
</protein>
<evidence type="ECO:0000313" key="2">
    <source>
        <dbReference type="EMBL" id="MBW4709778.1"/>
    </source>
</evidence>
<sequence>MAIISTLIGGVGGFFTFASAMLVFKTSFLTALSLYFLVGLSIAATIMALAFACRGVLRLTSRPASLIAQPAHAPSARRSLHH</sequence>
<proteinExistence type="predicted"/>
<keyword evidence="1" id="KW-0812">Transmembrane</keyword>